<comment type="subcellular location">
    <subcellularLocation>
        <location evidence="1 14">Cell outer membrane</location>
        <topology evidence="1 14">Multi-pass membrane protein</topology>
    </subcellularLocation>
</comment>
<evidence type="ECO:0000256" key="5">
    <source>
        <dbReference type="ARBA" id="ARBA00022496"/>
    </source>
</evidence>
<protein>
    <submittedName>
        <fullName evidence="18">TonB-dependent siderophore receptor</fullName>
    </submittedName>
</protein>
<dbReference type="Gene3D" id="2.170.130.10">
    <property type="entry name" value="TonB-dependent receptor, plug domain"/>
    <property type="match status" value="1"/>
</dbReference>
<evidence type="ECO:0000256" key="1">
    <source>
        <dbReference type="ARBA" id="ARBA00004571"/>
    </source>
</evidence>
<dbReference type="PANTHER" id="PTHR32552">
    <property type="entry name" value="FERRICHROME IRON RECEPTOR-RELATED"/>
    <property type="match status" value="1"/>
</dbReference>
<keyword evidence="9" id="KW-0406">Ion transport</keyword>
<feature type="domain" description="TonB-dependent receptor plug" evidence="17">
    <location>
        <begin position="60"/>
        <end position="158"/>
    </location>
</feature>
<evidence type="ECO:0000256" key="13">
    <source>
        <dbReference type="ARBA" id="ARBA00023237"/>
    </source>
</evidence>
<name>A0ABT6X5D4_9BURK</name>
<comment type="similarity">
    <text evidence="2 14">Belongs to the TonB-dependent receptor family.</text>
</comment>
<dbReference type="SUPFAM" id="SSF56935">
    <property type="entry name" value="Porins"/>
    <property type="match status" value="1"/>
</dbReference>
<organism evidence="18 19">
    <name type="scientific">Limnohabitans lacus</name>
    <dbReference type="NCBI Taxonomy" id="3045173"/>
    <lineage>
        <taxon>Bacteria</taxon>
        <taxon>Pseudomonadati</taxon>
        <taxon>Pseudomonadota</taxon>
        <taxon>Betaproteobacteria</taxon>
        <taxon>Burkholderiales</taxon>
        <taxon>Comamonadaceae</taxon>
        <taxon>Limnohabitans</taxon>
    </lineage>
</organism>
<keyword evidence="11 14" id="KW-0472">Membrane</keyword>
<evidence type="ECO:0000313" key="18">
    <source>
        <dbReference type="EMBL" id="MDI9233334.1"/>
    </source>
</evidence>
<dbReference type="InterPro" id="IPR010917">
    <property type="entry name" value="TonB_rcpt_CS"/>
</dbReference>
<comment type="caution">
    <text evidence="18">The sequence shown here is derived from an EMBL/GenBank/DDBJ whole genome shotgun (WGS) entry which is preliminary data.</text>
</comment>
<evidence type="ECO:0000256" key="2">
    <source>
        <dbReference type="ARBA" id="ARBA00009810"/>
    </source>
</evidence>
<evidence type="ECO:0000256" key="9">
    <source>
        <dbReference type="ARBA" id="ARBA00023065"/>
    </source>
</evidence>
<feature type="short sequence motif" description="TonB C-terminal box" evidence="15">
    <location>
        <begin position="734"/>
        <end position="751"/>
    </location>
</feature>
<dbReference type="InterPro" id="IPR037066">
    <property type="entry name" value="Plug_dom_sf"/>
</dbReference>
<dbReference type="Pfam" id="PF07715">
    <property type="entry name" value="Plug"/>
    <property type="match status" value="1"/>
</dbReference>
<accession>A0ABT6X5D4</accession>
<dbReference type="Gene3D" id="2.40.170.20">
    <property type="entry name" value="TonB-dependent receptor, beta-barrel domain"/>
    <property type="match status" value="1"/>
</dbReference>
<dbReference type="EMBL" id="JASGBH010000003">
    <property type="protein sequence ID" value="MDI9233334.1"/>
    <property type="molecule type" value="Genomic_DNA"/>
</dbReference>
<feature type="signal peptide" evidence="16">
    <location>
        <begin position="1"/>
        <end position="36"/>
    </location>
</feature>
<dbReference type="InterPro" id="IPR012910">
    <property type="entry name" value="Plug_dom"/>
</dbReference>
<evidence type="ECO:0000256" key="6">
    <source>
        <dbReference type="ARBA" id="ARBA00022692"/>
    </source>
</evidence>
<dbReference type="RefSeq" id="WP_283223730.1">
    <property type="nucleotide sequence ID" value="NZ_JASGBH010000003.1"/>
</dbReference>
<evidence type="ECO:0000256" key="3">
    <source>
        <dbReference type="ARBA" id="ARBA00022448"/>
    </source>
</evidence>
<keyword evidence="10" id="KW-0798">TonB box</keyword>
<gene>
    <name evidence="18" type="ORF">QLQ16_05720</name>
</gene>
<keyword evidence="8" id="KW-0408">Iron</keyword>
<evidence type="ECO:0000259" key="17">
    <source>
        <dbReference type="Pfam" id="PF07715"/>
    </source>
</evidence>
<proteinExistence type="inferred from homology"/>
<keyword evidence="5" id="KW-0410">Iron transport</keyword>
<dbReference type="InterPro" id="IPR036942">
    <property type="entry name" value="Beta-barrel_TonB_sf"/>
</dbReference>
<dbReference type="PANTHER" id="PTHR32552:SF83">
    <property type="entry name" value="BLR3904 PROTEIN"/>
    <property type="match status" value="1"/>
</dbReference>
<keyword evidence="19" id="KW-1185">Reference proteome</keyword>
<dbReference type="InterPro" id="IPR010105">
    <property type="entry name" value="TonB_sidphr_rcpt"/>
</dbReference>
<keyword evidence="12 18" id="KW-0675">Receptor</keyword>
<evidence type="ECO:0000256" key="10">
    <source>
        <dbReference type="ARBA" id="ARBA00023077"/>
    </source>
</evidence>
<keyword evidence="7 16" id="KW-0732">Signal</keyword>
<evidence type="ECO:0000313" key="19">
    <source>
        <dbReference type="Proteomes" id="UP001431902"/>
    </source>
</evidence>
<evidence type="ECO:0000256" key="4">
    <source>
        <dbReference type="ARBA" id="ARBA00022452"/>
    </source>
</evidence>
<evidence type="ECO:0000256" key="11">
    <source>
        <dbReference type="ARBA" id="ARBA00023136"/>
    </source>
</evidence>
<evidence type="ECO:0000256" key="7">
    <source>
        <dbReference type="ARBA" id="ARBA00022729"/>
    </source>
</evidence>
<evidence type="ECO:0000256" key="14">
    <source>
        <dbReference type="PROSITE-ProRule" id="PRU01360"/>
    </source>
</evidence>
<feature type="chain" id="PRO_5047295563" evidence="16">
    <location>
        <begin position="37"/>
        <end position="751"/>
    </location>
</feature>
<keyword evidence="3 14" id="KW-0813">Transport</keyword>
<dbReference type="InterPro" id="IPR039426">
    <property type="entry name" value="TonB-dep_rcpt-like"/>
</dbReference>
<evidence type="ECO:0000256" key="12">
    <source>
        <dbReference type="ARBA" id="ARBA00023170"/>
    </source>
</evidence>
<dbReference type="Proteomes" id="UP001431902">
    <property type="component" value="Unassembled WGS sequence"/>
</dbReference>
<sequence>MAFFSPVSRRSQDRFVFRASRLASAVALLTAGLAQAQSANEITITDTAPSQVSGFGDVPLSKAPFSAISFDRQVLQDLGAQRVSDALRLDASVADSYNSPAYWDMLSVRGYTLDNRYNYRREGLPISAETMIGMDNKERIELFKGTSGIQAGTSAPGGLVNYVVKRAPSSNDEVIRSVSASYGPGQSSSVALDLGGRLGETKEFGYRFNAAYEDLNPYIRNTQGHRNLIALAMDWRISADSKLEWEIEKSERQQMGVNAYSVLVNPNDPNGLPSLPATVDGTRNITRQSWSVPGAFASQTGSVRFKQNLGDSWLWTTQYGGQRLKTDDRLSFASGYNCYGVLDSTPGTTKLCDRYTSDGRFELADYRSNDEQRLVDALQTEVAGQTRWGSTTHHLSMSLTRQRQLDRMPALQAWNSAGEGSIYGGGTSQASPIPGYPNTNKSEYSTEIAIKDRMELNETMAVWAGLRNTSYSRSSEQNAACDPITYVCTPTAGTNAFSSKGNITTPWIGLTQQLEQHIVFLSHGQGMELQAVPNTPSYSNAGQLLNVARSTQTELGIRSMNKADQGMPWNWNLSVFQIERPLAYDVADGTLIKKVSDGQQIHQGIDAGVQWRSASWSLQAQGQWLHADIANTTSNTGLNGQTPVNVPTMTLRALAQYRFTEVPGLRSSLRVSHEGERRVLEDGSVTLPAWTTVDFATHYDTRIQGTRTQWTLAIDNLADRHYWRESPKQFGHYYLYPGAPRTLRLAVKASF</sequence>
<reference evidence="18" key="1">
    <citation type="submission" date="2023-05" db="EMBL/GenBank/DDBJ databases">
        <title>Limnohabitans sp. strain HM2-2 Genome sequencing and assembly.</title>
        <authorList>
            <person name="Jung Y."/>
        </authorList>
    </citation>
    <scope>NUCLEOTIDE SEQUENCE</scope>
    <source>
        <strain evidence="18">HM2-2</strain>
    </source>
</reference>
<evidence type="ECO:0000256" key="15">
    <source>
        <dbReference type="PROSITE-ProRule" id="PRU10144"/>
    </source>
</evidence>
<dbReference type="PROSITE" id="PS01156">
    <property type="entry name" value="TONB_DEPENDENT_REC_2"/>
    <property type="match status" value="1"/>
</dbReference>
<dbReference type="PROSITE" id="PS52016">
    <property type="entry name" value="TONB_DEPENDENT_REC_3"/>
    <property type="match status" value="1"/>
</dbReference>
<dbReference type="NCBIfam" id="TIGR01783">
    <property type="entry name" value="TonB-siderophor"/>
    <property type="match status" value="1"/>
</dbReference>
<evidence type="ECO:0000256" key="8">
    <source>
        <dbReference type="ARBA" id="ARBA00023004"/>
    </source>
</evidence>
<keyword evidence="4 14" id="KW-1134">Transmembrane beta strand</keyword>
<keyword evidence="6 14" id="KW-0812">Transmembrane</keyword>
<keyword evidence="13 14" id="KW-0998">Cell outer membrane</keyword>
<evidence type="ECO:0000256" key="16">
    <source>
        <dbReference type="SAM" id="SignalP"/>
    </source>
</evidence>